<evidence type="ECO:0000256" key="1">
    <source>
        <dbReference type="SAM" id="MobiDB-lite"/>
    </source>
</evidence>
<evidence type="ECO:0000256" key="2">
    <source>
        <dbReference type="SAM" id="Phobius"/>
    </source>
</evidence>
<organism evidence="3 4">
    <name type="scientific">Rhodovulum sulfidophilum</name>
    <name type="common">Rhodobacter sulfidophilus</name>
    <dbReference type="NCBI Taxonomy" id="35806"/>
    <lineage>
        <taxon>Bacteria</taxon>
        <taxon>Pseudomonadati</taxon>
        <taxon>Pseudomonadota</taxon>
        <taxon>Alphaproteobacteria</taxon>
        <taxon>Rhodobacterales</taxon>
        <taxon>Paracoccaceae</taxon>
        <taxon>Rhodovulum</taxon>
    </lineage>
</organism>
<keyword evidence="2" id="KW-1133">Transmembrane helix</keyword>
<keyword evidence="2" id="KW-0812">Transmembrane</keyword>
<feature type="transmembrane region" description="Helical" evidence="2">
    <location>
        <begin position="12"/>
        <end position="38"/>
    </location>
</feature>
<reference evidence="3 4" key="1">
    <citation type="submission" date="2017-08" db="EMBL/GenBank/DDBJ databases">
        <title>Infants hospitalized years apart are colonized by the same room-sourced microbial strains.</title>
        <authorList>
            <person name="Brooks B."/>
            <person name="Olm M.R."/>
            <person name="Firek B.A."/>
            <person name="Baker R."/>
            <person name="Thomas B.C."/>
            <person name="Morowitz M.J."/>
            <person name="Banfield J.F."/>
        </authorList>
    </citation>
    <scope>NUCLEOTIDE SEQUENCE [LARGE SCALE GENOMIC DNA]</scope>
    <source>
        <strain evidence="3">S2_005_002_R2_34</strain>
    </source>
</reference>
<feature type="transmembrane region" description="Helical" evidence="2">
    <location>
        <begin position="44"/>
        <end position="61"/>
    </location>
</feature>
<dbReference type="AlphaFoldDB" id="A0A2W5MZK5"/>
<evidence type="ECO:0000313" key="3">
    <source>
        <dbReference type="EMBL" id="PZQ46701.1"/>
    </source>
</evidence>
<name>A0A2W5MZK5_RHOSU</name>
<dbReference type="Proteomes" id="UP000249185">
    <property type="component" value="Unassembled WGS sequence"/>
</dbReference>
<protein>
    <submittedName>
        <fullName evidence="3">Uncharacterized protein</fullName>
    </submittedName>
</protein>
<evidence type="ECO:0000313" key="4">
    <source>
        <dbReference type="Proteomes" id="UP000249185"/>
    </source>
</evidence>
<sequence>MPRRRSRSEWFSIGFMTLWLILWGGAMILAFVAMGGAALGGEPAALIFLAIWLTAAGFGLYNGARRLWQLLTGEGPVRRPPVNQPWNDGMTERPRLDQDTPAPGSRIRSGRRWNDGMPPPPPGDSDRP</sequence>
<keyword evidence="2" id="KW-0472">Membrane</keyword>
<dbReference type="EMBL" id="QFPW01000022">
    <property type="protein sequence ID" value="PZQ46701.1"/>
    <property type="molecule type" value="Genomic_DNA"/>
</dbReference>
<feature type="compositionally biased region" description="Pro residues" evidence="1">
    <location>
        <begin position="117"/>
        <end position="128"/>
    </location>
</feature>
<comment type="caution">
    <text evidence="3">The sequence shown here is derived from an EMBL/GenBank/DDBJ whole genome shotgun (WGS) entry which is preliminary data.</text>
</comment>
<feature type="region of interest" description="Disordered" evidence="1">
    <location>
        <begin position="74"/>
        <end position="128"/>
    </location>
</feature>
<proteinExistence type="predicted"/>
<accession>A0A2W5MZK5</accession>
<gene>
    <name evidence="3" type="ORF">DI556_19585</name>
</gene>